<dbReference type="Pfam" id="PF00126">
    <property type="entry name" value="HTH_1"/>
    <property type="match status" value="1"/>
</dbReference>
<evidence type="ECO:0000256" key="2">
    <source>
        <dbReference type="ARBA" id="ARBA00023015"/>
    </source>
</evidence>
<dbReference type="InterPro" id="IPR005119">
    <property type="entry name" value="LysR_subst-bd"/>
</dbReference>
<dbReference type="Proteomes" id="UP000326354">
    <property type="component" value="Chromosome"/>
</dbReference>
<evidence type="ECO:0000313" key="6">
    <source>
        <dbReference type="EMBL" id="BBM83429.1"/>
    </source>
</evidence>
<feature type="domain" description="HTH lysR-type" evidence="5">
    <location>
        <begin position="3"/>
        <end position="60"/>
    </location>
</feature>
<reference evidence="6 7" key="1">
    <citation type="submission" date="2019-08" db="EMBL/GenBank/DDBJ databases">
        <title>Complete genome sequence of Candidatus Uab amorphum.</title>
        <authorList>
            <person name="Shiratori T."/>
            <person name="Suzuki S."/>
            <person name="Kakizawa Y."/>
            <person name="Ishida K."/>
        </authorList>
    </citation>
    <scope>NUCLEOTIDE SEQUENCE [LARGE SCALE GENOMIC DNA]</scope>
    <source>
        <strain evidence="6 7">SRT547</strain>
    </source>
</reference>
<name>A0A5S9IK98_UABAM</name>
<dbReference type="InterPro" id="IPR036388">
    <property type="entry name" value="WH-like_DNA-bd_sf"/>
</dbReference>
<dbReference type="InterPro" id="IPR000847">
    <property type="entry name" value="LysR_HTH_N"/>
</dbReference>
<dbReference type="PRINTS" id="PR00039">
    <property type="entry name" value="HTHLYSR"/>
</dbReference>
<dbReference type="CDD" id="cd05466">
    <property type="entry name" value="PBP2_LTTR_substrate"/>
    <property type="match status" value="1"/>
</dbReference>
<dbReference type="RefSeq" id="WP_368239142.1">
    <property type="nucleotide sequence ID" value="NZ_JAZFBD010000056.1"/>
</dbReference>
<protein>
    <submittedName>
        <fullName evidence="6">LysR family transcriptional regulator</fullName>
    </submittedName>
</protein>
<dbReference type="FunFam" id="1.10.10.10:FF:000001">
    <property type="entry name" value="LysR family transcriptional regulator"/>
    <property type="match status" value="1"/>
</dbReference>
<comment type="similarity">
    <text evidence="1">Belongs to the LysR transcriptional regulatory family.</text>
</comment>
<keyword evidence="3" id="KW-0238">DNA-binding</keyword>
<dbReference type="AlphaFoldDB" id="A0A5S9IK98"/>
<dbReference type="SUPFAM" id="SSF53850">
    <property type="entry name" value="Periplasmic binding protein-like II"/>
    <property type="match status" value="1"/>
</dbReference>
<evidence type="ECO:0000256" key="3">
    <source>
        <dbReference type="ARBA" id="ARBA00023125"/>
    </source>
</evidence>
<dbReference type="Gene3D" id="1.10.10.10">
    <property type="entry name" value="Winged helix-like DNA-binding domain superfamily/Winged helix DNA-binding domain"/>
    <property type="match status" value="1"/>
</dbReference>
<evidence type="ECO:0000313" key="7">
    <source>
        <dbReference type="Proteomes" id="UP000326354"/>
    </source>
</evidence>
<dbReference type="KEGG" id="uam:UABAM_01781"/>
<sequence length="281" mass="31799">MLPSPTEIEYFLEISKTLNLSRASERLGITQPTLSMSVKRLEQNIGTKLLIRSKSGVQLTKFGQRFVGSAQNMLQEWEKLRAIALSEKNEVQGQYVIGSHPSVALYSLAHFLPQLLHDYPKLHIELAHDISRHITEKVISHKIDFGIVINPIAHPDLVIIKLASDQVTFWTTKKNRNPHTLICDQNLLQTQDLSKKIRNHDDWNFERIVHCSDLQVITDLVGHGCGVGIIPTRVAKKGKNLVVYGEDPPVFEDVVTLIYRYDAHDSLAAKTIIESIKKVFV</sequence>
<dbReference type="PANTHER" id="PTHR30126">
    <property type="entry name" value="HTH-TYPE TRANSCRIPTIONAL REGULATOR"/>
    <property type="match status" value="1"/>
</dbReference>
<organism evidence="6 7">
    <name type="scientific">Uabimicrobium amorphum</name>
    <dbReference type="NCBI Taxonomy" id="2596890"/>
    <lineage>
        <taxon>Bacteria</taxon>
        <taxon>Pseudomonadati</taxon>
        <taxon>Planctomycetota</taxon>
        <taxon>Candidatus Uabimicrobiia</taxon>
        <taxon>Candidatus Uabimicrobiales</taxon>
        <taxon>Candidatus Uabimicrobiaceae</taxon>
        <taxon>Candidatus Uabimicrobium</taxon>
    </lineage>
</organism>
<dbReference type="PANTHER" id="PTHR30126:SF40">
    <property type="entry name" value="HTH-TYPE TRANSCRIPTIONAL REGULATOR GLTR"/>
    <property type="match status" value="1"/>
</dbReference>
<keyword evidence="4" id="KW-0804">Transcription</keyword>
<dbReference type="Gene3D" id="3.40.190.10">
    <property type="entry name" value="Periplasmic binding protein-like II"/>
    <property type="match status" value="1"/>
</dbReference>
<gene>
    <name evidence="6" type="ORF">UABAM_01781</name>
</gene>
<dbReference type="Gene3D" id="3.40.190.290">
    <property type="match status" value="1"/>
</dbReference>
<dbReference type="PROSITE" id="PS50931">
    <property type="entry name" value="HTH_LYSR"/>
    <property type="match status" value="1"/>
</dbReference>
<keyword evidence="7" id="KW-1185">Reference proteome</keyword>
<dbReference type="InterPro" id="IPR036390">
    <property type="entry name" value="WH_DNA-bd_sf"/>
</dbReference>
<accession>A0A5S9IK98</accession>
<evidence type="ECO:0000256" key="1">
    <source>
        <dbReference type="ARBA" id="ARBA00009437"/>
    </source>
</evidence>
<proteinExistence type="inferred from homology"/>
<dbReference type="GO" id="GO:0000976">
    <property type="term" value="F:transcription cis-regulatory region binding"/>
    <property type="evidence" value="ECO:0007669"/>
    <property type="project" value="TreeGrafter"/>
</dbReference>
<keyword evidence="2" id="KW-0805">Transcription regulation</keyword>
<dbReference type="Pfam" id="PF03466">
    <property type="entry name" value="LysR_substrate"/>
    <property type="match status" value="1"/>
</dbReference>
<dbReference type="EMBL" id="AP019860">
    <property type="protein sequence ID" value="BBM83429.1"/>
    <property type="molecule type" value="Genomic_DNA"/>
</dbReference>
<dbReference type="SUPFAM" id="SSF46785">
    <property type="entry name" value="Winged helix' DNA-binding domain"/>
    <property type="match status" value="1"/>
</dbReference>
<evidence type="ECO:0000259" key="5">
    <source>
        <dbReference type="PROSITE" id="PS50931"/>
    </source>
</evidence>
<dbReference type="GO" id="GO:0003700">
    <property type="term" value="F:DNA-binding transcription factor activity"/>
    <property type="evidence" value="ECO:0007669"/>
    <property type="project" value="InterPro"/>
</dbReference>
<evidence type="ECO:0000256" key="4">
    <source>
        <dbReference type="ARBA" id="ARBA00023163"/>
    </source>
</evidence>